<dbReference type="OMA" id="CYLMIFD"/>
<dbReference type="VEuPathDB" id="ToxoDB:EAH_00050740"/>
<accession>U6GVP4</accession>
<reference evidence="2" key="2">
    <citation type="submission" date="2013-10" db="EMBL/GenBank/DDBJ databases">
        <authorList>
            <person name="Aslett M."/>
        </authorList>
    </citation>
    <scope>NUCLEOTIDE SEQUENCE [LARGE SCALE GENOMIC DNA]</scope>
    <source>
        <strain evidence="2">Houghton</strain>
    </source>
</reference>
<dbReference type="Proteomes" id="UP000018050">
    <property type="component" value="Unassembled WGS sequence"/>
</dbReference>
<sequence>MLSQATTGTEAYGAVEGALQVREQLTEGQTGFESIGGQMVHQNVYPVQQSVELGGSDDVSTALNPDSWLDTIPSISLSSEGYGRATDDESKAEQSSVPSAQSWGPEQWTAVSTALDPDSWLDTIPSISPSSEEPGESSDDESEAEETSAPSAAKRQRLDSPVDLKSVLQYGGLTNHPYVRLPQLEDGVVLRNIDVSALSSGRWSAKLSYHCYLSTLRKLFLKEKLSQQDVDLLIDTVERLVAITWLQSQKGPRGKAPIQAVETLGCYLMIFDAIICTAKLIGEHMQLAEWWVKFTESFKTDFALPTHTINPLTKFHVRLAHRIVSALNTYKKGERPPVGEVVALKKLLFCSPLGNHRLKAPRWGPWQQDGECS</sequence>
<reference evidence="2" key="1">
    <citation type="submission" date="2013-10" db="EMBL/GenBank/DDBJ databases">
        <title>Genomic analysis of the causative agents of coccidiosis in chickens.</title>
        <authorList>
            <person name="Reid A.J."/>
            <person name="Blake D."/>
            <person name="Billington K."/>
            <person name="Browne H."/>
            <person name="Dunn M."/>
            <person name="Hung S."/>
            <person name="Kawahara F."/>
            <person name="Miranda-Saavedra D."/>
            <person name="Mourier T."/>
            <person name="Nagra H."/>
            <person name="Otto T.D."/>
            <person name="Rawlings N."/>
            <person name="Sanchez A."/>
            <person name="Sanders M."/>
            <person name="Subramaniam C."/>
            <person name="Tay Y."/>
            <person name="Dear P."/>
            <person name="Doerig C."/>
            <person name="Gruber A."/>
            <person name="Parkinson J."/>
            <person name="Shirley M."/>
            <person name="Wan K.L."/>
            <person name="Berriman M."/>
            <person name="Tomley F."/>
            <person name="Pain A."/>
        </authorList>
    </citation>
    <scope>NUCLEOTIDE SEQUENCE [LARGE SCALE GENOMIC DNA]</scope>
    <source>
        <strain evidence="2">Houghton</strain>
    </source>
</reference>
<feature type="compositionally biased region" description="Polar residues" evidence="1">
    <location>
        <begin position="93"/>
        <end position="106"/>
    </location>
</feature>
<dbReference type="GeneID" id="25273144"/>
<protein>
    <submittedName>
        <fullName evidence="2">Uncharacterized protein</fullName>
    </submittedName>
</protein>
<evidence type="ECO:0000313" key="3">
    <source>
        <dbReference type="Proteomes" id="UP000018050"/>
    </source>
</evidence>
<feature type="region of interest" description="Disordered" evidence="1">
    <location>
        <begin position="118"/>
        <end position="157"/>
    </location>
</feature>
<dbReference type="RefSeq" id="XP_013246730.1">
    <property type="nucleotide sequence ID" value="XM_013391276.1"/>
</dbReference>
<feature type="compositionally biased region" description="Low complexity" evidence="1">
    <location>
        <begin position="123"/>
        <end position="132"/>
    </location>
</feature>
<gene>
    <name evidence="2" type="ORF">EAH_00050740</name>
</gene>
<name>U6GVP4_EIMAC</name>
<organism evidence="2 3">
    <name type="scientific">Eimeria acervulina</name>
    <name type="common">Coccidian parasite</name>
    <dbReference type="NCBI Taxonomy" id="5801"/>
    <lineage>
        <taxon>Eukaryota</taxon>
        <taxon>Sar</taxon>
        <taxon>Alveolata</taxon>
        <taxon>Apicomplexa</taxon>
        <taxon>Conoidasida</taxon>
        <taxon>Coccidia</taxon>
        <taxon>Eucoccidiorida</taxon>
        <taxon>Eimeriorina</taxon>
        <taxon>Eimeriidae</taxon>
        <taxon>Eimeria</taxon>
    </lineage>
</organism>
<proteinExistence type="predicted"/>
<dbReference type="EMBL" id="HG673634">
    <property type="protein sequence ID" value="CDI84255.1"/>
    <property type="molecule type" value="Genomic_DNA"/>
</dbReference>
<keyword evidence="3" id="KW-1185">Reference proteome</keyword>
<feature type="region of interest" description="Disordered" evidence="1">
    <location>
        <begin position="64"/>
        <end position="106"/>
    </location>
</feature>
<evidence type="ECO:0000256" key="1">
    <source>
        <dbReference type="SAM" id="MobiDB-lite"/>
    </source>
</evidence>
<dbReference type="AlphaFoldDB" id="U6GVP4"/>
<feature type="compositionally biased region" description="Acidic residues" evidence="1">
    <location>
        <begin position="133"/>
        <end position="146"/>
    </location>
</feature>
<dbReference type="OrthoDB" id="347609at2759"/>
<evidence type="ECO:0000313" key="2">
    <source>
        <dbReference type="EMBL" id="CDI84255.1"/>
    </source>
</evidence>